<protein>
    <submittedName>
        <fullName evidence="5">Helix-turn-helix domain-containing protein</fullName>
    </submittedName>
</protein>
<evidence type="ECO:0000313" key="5">
    <source>
        <dbReference type="EMBL" id="MCT8971858.1"/>
    </source>
</evidence>
<dbReference type="InterPro" id="IPR009061">
    <property type="entry name" value="DNA-bd_dom_put_sf"/>
</dbReference>
<reference evidence="5 6" key="1">
    <citation type="submission" date="2022-04" db="EMBL/GenBank/DDBJ databases">
        <authorList>
            <person name="Ye Y.-Q."/>
            <person name="Du Z.-J."/>
        </authorList>
    </citation>
    <scope>NUCLEOTIDE SEQUENCE [LARGE SCALE GENOMIC DNA]</scope>
    <source>
        <strain evidence="5 6">A6E488</strain>
    </source>
</reference>
<evidence type="ECO:0000256" key="1">
    <source>
        <dbReference type="ARBA" id="ARBA00023015"/>
    </source>
</evidence>
<evidence type="ECO:0000313" key="6">
    <source>
        <dbReference type="Proteomes" id="UP001320898"/>
    </source>
</evidence>
<dbReference type="PROSITE" id="PS00552">
    <property type="entry name" value="HTH_MERR_1"/>
    <property type="match status" value="1"/>
</dbReference>
<dbReference type="Proteomes" id="UP001320898">
    <property type="component" value="Unassembled WGS sequence"/>
</dbReference>
<dbReference type="RefSeq" id="WP_261615425.1">
    <property type="nucleotide sequence ID" value="NZ_JALIDZ010000003.1"/>
</dbReference>
<dbReference type="Gene3D" id="1.10.1660.10">
    <property type="match status" value="1"/>
</dbReference>
<dbReference type="InterPro" id="IPR000551">
    <property type="entry name" value="MerR-type_HTH_dom"/>
</dbReference>
<gene>
    <name evidence="5" type="ORF">MUB46_08345</name>
</gene>
<dbReference type="Pfam" id="PF00376">
    <property type="entry name" value="MerR"/>
    <property type="match status" value="1"/>
</dbReference>
<dbReference type="PRINTS" id="PR00040">
    <property type="entry name" value="HTHMERR"/>
</dbReference>
<accession>A0AAW5QYX8</accession>
<dbReference type="GO" id="GO:0003700">
    <property type="term" value="F:DNA-binding transcription factor activity"/>
    <property type="evidence" value="ECO:0007669"/>
    <property type="project" value="InterPro"/>
</dbReference>
<name>A0AAW5QYX8_9HYPH</name>
<comment type="caution">
    <text evidence="5">The sequence shown here is derived from an EMBL/GenBank/DDBJ whole genome shotgun (WGS) entry which is preliminary data.</text>
</comment>
<evidence type="ECO:0000259" key="4">
    <source>
        <dbReference type="PROSITE" id="PS50937"/>
    </source>
</evidence>
<dbReference type="InterPro" id="IPR015358">
    <property type="entry name" value="Tscrpt_reg_MerR_DNA-bd"/>
</dbReference>
<dbReference type="SUPFAM" id="SSF46955">
    <property type="entry name" value="Putative DNA-binding domain"/>
    <property type="match status" value="1"/>
</dbReference>
<sequence>MRQDKLTIGDLARETGCKVQTIRYYEQIGLIPEADRSAGNHRLYDPADRDRLAFVRHARELGFSLDAIRELLALADHPAQPCEGADAIARAQLEQVEARIARLDSLKRELRRMIEQCEGGNIAHCRVIEVLADHNKCLDEDHADPVALQP</sequence>
<dbReference type="InterPro" id="IPR047057">
    <property type="entry name" value="MerR_fam"/>
</dbReference>
<dbReference type="CDD" id="cd04785">
    <property type="entry name" value="HTH_CadR-PbrR-like"/>
    <property type="match status" value="1"/>
</dbReference>
<dbReference type="SMART" id="SM00422">
    <property type="entry name" value="HTH_MERR"/>
    <property type="match status" value="1"/>
</dbReference>
<dbReference type="PROSITE" id="PS50937">
    <property type="entry name" value="HTH_MERR_2"/>
    <property type="match status" value="1"/>
</dbReference>
<dbReference type="PANTHER" id="PTHR30204:SF92">
    <property type="entry name" value="HTH-TYPE TRANSCRIPTIONAL REGULATOR ZNTR"/>
    <property type="match status" value="1"/>
</dbReference>
<feature type="domain" description="HTH merR-type" evidence="4">
    <location>
        <begin position="5"/>
        <end position="74"/>
    </location>
</feature>
<dbReference type="AlphaFoldDB" id="A0AAW5QYX8"/>
<evidence type="ECO:0000256" key="3">
    <source>
        <dbReference type="ARBA" id="ARBA00023163"/>
    </source>
</evidence>
<keyword evidence="1" id="KW-0805">Transcription regulation</keyword>
<dbReference type="Pfam" id="PF09278">
    <property type="entry name" value="MerR-DNA-bind"/>
    <property type="match status" value="1"/>
</dbReference>
<keyword evidence="2" id="KW-0238">DNA-binding</keyword>
<keyword evidence="6" id="KW-1185">Reference proteome</keyword>
<dbReference type="GO" id="GO:0003677">
    <property type="term" value="F:DNA binding"/>
    <property type="evidence" value="ECO:0007669"/>
    <property type="project" value="UniProtKB-KW"/>
</dbReference>
<evidence type="ECO:0000256" key="2">
    <source>
        <dbReference type="ARBA" id="ARBA00023125"/>
    </source>
</evidence>
<organism evidence="5 6">
    <name type="scientific">Microbaculum marinisediminis</name>
    <dbReference type="NCBI Taxonomy" id="2931392"/>
    <lineage>
        <taxon>Bacteria</taxon>
        <taxon>Pseudomonadati</taxon>
        <taxon>Pseudomonadota</taxon>
        <taxon>Alphaproteobacteria</taxon>
        <taxon>Hyphomicrobiales</taxon>
        <taxon>Tepidamorphaceae</taxon>
        <taxon>Microbaculum</taxon>
    </lineage>
</organism>
<proteinExistence type="predicted"/>
<dbReference type="PANTHER" id="PTHR30204">
    <property type="entry name" value="REDOX-CYCLING DRUG-SENSING TRANSCRIPTIONAL ACTIVATOR SOXR"/>
    <property type="match status" value="1"/>
</dbReference>
<keyword evidence="3" id="KW-0804">Transcription</keyword>
<dbReference type="EMBL" id="JALIDZ010000003">
    <property type="protein sequence ID" value="MCT8971858.1"/>
    <property type="molecule type" value="Genomic_DNA"/>
</dbReference>